<sequence length="63" mass="6589">MSQLTWQKSSFSEPGGDTCVEVALDRIGLRLRESVTPGTVATLAPSALVALVDWAKGRATSVG</sequence>
<dbReference type="AlphaFoldDB" id="A0A5N8X3H1"/>
<evidence type="ECO:0000313" key="3">
    <source>
        <dbReference type="Proteomes" id="UP000373149"/>
    </source>
</evidence>
<dbReference type="Proteomes" id="UP000373149">
    <property type="component" value="Unassembled WGS sequence"/>
</dbReference>
<reference evidence="2 3" key="1">
    <citation type="submission" date="2019-09" db="EMBL/GenBank/DDBJ databases">
        <authorList>
            <person name="Duangmal K."/>
            <person name="Teo W.F.A."/>
            <person name="Lipun K."/>
        </authorList>
    </citation>
    <scope>NUCLEOTIDE SEQUENCE [LARGE SCALE GENOMIC DNA]</scope>
    <source>
        <strain evidence="2 3">K1PN6</strain>
    </source>
</reference>
<proteinExistence type="predicted"/>
<accession>A0A5N8X3H1</accession>
<name>A0A5N8X3H1_9ACTN</name>
<organism evidence="2 3">
    <name type="scientific">Streptomyces acidicola</name>
    <dbReference type="NCBI Taxonomy" id="2596892"/>
    <lineage>
        <taxon>Bacteria</taxon>
        <taxon>Bacillati</taxon>
        <taxon>Actinomycetota</taxon>
        <taxon>Actinomycetes</taxon>
        <taxon>Kitasatosporales</taxon>
        <taxon>Streptomycetaceae</taxon>
        <taxon>Streptomyces</taxon>
    </lineage>
</organism>
<dbReference type="Pfam" id="PF04149">
    <property type="entry name" value="DUF397"/>
    <property type="match status" value="1"/>
</dbReference>
<evidence type="ECO:0000259" key="1">
    <source>
        <dbReference type="Pfam" id="PF04149"/>
    </source>
</evidence>
<comment type="caution">
    <text evidence="2">The sequence shown here is derived from an EMBL/GenBank/DDBJ whole genome shotgun (WGS) entry which is preliminary data.</text>
</comment>
<evidence type="ECO:0000313" key="2">
    <source>
        <dbReference type="EMBL" id="MPY53428.1"/>
    </source>
</evidence>
<gene>
    <name evidence="2" type="ORF">FPZ41_34645</name>
</gene>
<keyword evidence="3" id="KW-1185">Reference proteome</keyword>
<feature type="domain" description="DUF397" evidence="1">
    <location>
        <begin position="4"/>
        <end position="56"/>
    </location>
</feature>
<dbReference type="RefSeq" id="WP_152867551.1">
    <property type="nucleotide sequence ID" value="NZ_VMNX01000193.1"/>
</dbReference>
<protein>
    <submittedName>
        <fullName evidence="2">DUF397 domain-containing protein</fullName>
    </submittedName>
</protein>
<dbReference type="EMBL" id="VMNX01000193">
    <property type="protein sequence ID" value="MPY53428.1"/>
    <property type="molecule type" value="Genomic_DNA"/>
</dbReference>
<dbReference type="InterPro" id="IPR007278">
    <property type="entry name" value="DUF397"/>
</dbReference>